<comment type="caution">
    <text evidence="6">Lacks conserved residue(s) required for the propagation of feature annotation.</text>
</comment>
<dbReference type="Pfam" id="PF08279">
    <property type="entry name" value="HTH_11"/>
    <property type="match status" value="1"/>
</dbReference>
<keyword evidence="2 6" id="KW-0547">Nucleotide-binding</keyword>
<feature type="domain" description="BPL/LPL catalytic" evidence="7">
    <location>
        <begin position="94"/>
        <end position="284"/>
    </location>
</feature>
<dbReference type="InterPro" id="IPR004408">
    <property type="entry name" value="Biotin_CoA_COase_ligase"/>
</dbReference>
<dbReference type="EC" id="6.3.4.15" evidence="6"/>
<dbReference type="GO" id="GO:0005737">
    <property type="term" value="C:cytoplasm"/>
    <property type="evidence" value="ECO:0007669"/>
    <property type="project" value="TreeGrafter"/>
</dbReference>
<dbReference type="Gene3D" id="2.30.30.100">
    <property type="match status" value="1"/>
</dbReference>
<sequence length="352" mass="38122">MAPAPRPPPPRPPRTEAARLVETPELTQDARILNFLAEGGEGFISGEALSTRLGLSRTAVWKHVEALRVKGYRIDAVPAKGYRLVGRPDRLSALEVHPLLATRAVGRVLHHHDTIGSTNAAAFRLAQDGAGHGTVVVAEQQTAGKGRRGRAWVSPPNLNLYFSAILRPELPPQRAPELTLVAAVALAETLREAGADAAIKWPNDVQISGRKVAGILTELSAEPERVHFVIVGVGVNLNSGEEHFPEELRATATSLALALGRPVARAPFAAALWTRLETWLDTYLATGFDAVRTRWKALSSTLGVQVRVRTDRGDWEGFAEDIDPTGALMVRMADGHVERVLAGDVEQLRPQR</sequence>
<dbReference type="SUPFAM" id="SSF55681">
    <property type="entry name" value="Class II aaRS and biotin synthetases"/>
    <property type="match status" value="1"/>
</dbReference>
<dbReference type="EMBL" id="RAWE01000315">
    <property type="protein sequence ID" value="RKG94671.1"/>
    <property type="molecule type" value="Genomic_DNA"/>
</dbReference>
<comment type="similarity">
    <text evidence="6">Belongs to the biotin--protein ligase family.</text>
</comment>
<dbReference type="GO" id="GO:0004077">
    <property type="term" value="F:biotin--[biotin carboxyl-carrier protein] ligase activity"/>
    <property type="evidence" value="ECO:0007669"/>
    <property type="project" value="UniProtKB-UniRule"/>
</dbReference>
<dbReference type="CDD" id="cd16442">
    <property type="entry name" value="BPL"/>
    <property type="match status" value="1"/>
</dbReference>
<feature type="DNA-binding region" description="H-T-H motif" evidence="6">
    <location>
        <begin position="46"/>
        <end position="65"/>
    </location>
</feature>
<feature type="binding site" evidence="6">
    <location>
        <position position="141"/>
    </location>
    <ligand>
        <name>biotin</name>
        <dbReference type="ChEBI" id="CHEBI:57586"/>
    </ligand>
</feature>
<dbReference type="Gene3D" id="1.10.10.10">
    <property type="entry name" value="Winged helix-like DNA-binding domain superfamily/Winged helix DNA-binding domain"/>
    <property type="match status" value="1"/>
</dbReference>
<reference evidence="9" key="1">
    <citation type="submission" date="2018-09" db="EMBL/GenBank/DDBJ databases">
        <authorList>
            <person name="Livingstone P.G."/>
            <person name="Whitworth D.E."/>
        </authorList>
    </citation>
    <scope>NUCLEOTIDE SEQUENCE [LARGE SCALE GENOMIC DNA]</scope>
    <source>
        <strain evidence="9">CA043D</strain>
    </source>
</reference>
<keyword evidence="6" id="KW-0804">Transcription</keyword>
<keyword evidence="6" id="KW-0805">Transcription regulation</keyword>
<dbReference type="InterPro" id="IPR004143">
    <property type="entry name" value="BPL_LPL_catalytic"/>
</dbReference>
<dbReference type="OrthoDB" id="9807064at2"/>
<dbReference type="InterPro" id="IPR013196">
    <property type="entry name" value="HTH_11"/>
</dbReference>
<dbReference type="InterPro" id="IPR003142">
    <property type="entry name" value="BPL_C"/>
</dbReference>
<evidence type="ECO:0000256" key="3">
    <source>
        <dbReference type="ARBA" id="ARBA00022840"/>
    </source>
</evidence>
<keyword evidence="9" id="KW-1185">Reference proteome</keyword>
<dbReference type="PROSITE" id="PS51733">
    <property type="entry name" value="BPL_LPL_CATALYTIC"/>
    <property type="match status" value="1"/>
</dbReference>
<feature type="binding site" evidence="6">
    <location>
        <position position="211"/>
    </location>
    <ligand>
        <name>biotin</name>
        <dbReference type="ChEBI" id="CHEBI:57586"/>
    </ligand>
</feature>
<organism evidence="8 9">
    <name type="scientific">Corallococcus carmarthensis</name>
    <dbReference type="NCBI Taxonomy" id="2316728"/>
    <lineage>
        <taxon>Bacteria</taxon>
        <taxon>Pseudomonadati</taxon>
        <taxon>Myxococcota</taxon>
        <taxon>Myxococcia</taxon>
        <taxon>Myxococcales</taxon>
        <taxon>Cystobacterineae</taxon>
        <taxon>Myxococcaceae</taxon>
        <taxon>Corallococcus</taxon>
    </lineage>
</organism>
<keyword evidence="4 6" id="KW-0092">Biotin</keyword>
<dbReference type="Proteomes" id="UP000268313">
    <property type="component" value="Unassembled WGS sequence"/>
</dbReference>
<feature type="binding site" evidence="6">
    <location>
        <begin position="117"/>
        <end position="119"/>
    </location>
    <ligand>
        <name>biotin</name>
        <dbReference type="ChEBI" id="CHEBI:57586"/>
    </ligand>
</feature>
<comment type="function">
    <text evidence="6">Acts both as a biotin--[acetyl-CoA-carboxylase] ligase and a repressor.</text>
</comment>
<dbReference type="InterPro" id="IPR045864">
    <property type="entry name" value="aa-tRNA-synth_II/BPL/LPL"/>
</dbReference>
<protein>
    <recommendedName>
        <fullName evidence="6">Bifunctional ligase/repressor BirA</fullName>
    </recommendedName>
    <alternativeName>
        <fullName evidence="6">Biotin--[acetyl-CoA-carboxylase] ligase</fullName>
        <ecNumber evidence="6">6.3.4.15</ecNumber>
    </alternativeName>
    <alternativeName>
        <fullName evidence="6">Biotin--protein ligase</fullName>
    </alternativeName>
    <alternativeName>
        <fullName evidence="6">Biotin-[acetyl-CoA carboxylase] synthetase</fullName>
    </alternativeName>
</protein>
<accession>A0A3A8JWC0</accession>
<comment type="caution">
    <text evidence="8">The sequence shown here is derived from an EMBL/GenBank/DDBJ whole genome shotgun (WGS) entry which is preliminary data.</text>
</comment>
<dbReference type="Pfam" id="PF03099">
    <property type="entry name" value="BPL_LplA_LipB"/>
    <property type="match status" value="1"/>
</dbReference>
<dbReference type="NCBIfam" id="TIGR00121">
    <property type="entry name" value="birA_ligase"/>
    <property type="match status" value="1"/>
</dbReference>
<dbReference type="InterPro" id="IPR030855">
    <property type="entry name" value="Bifunct_BirA"/>
</dbReference>
<gene>
    <name evidence="6" type="primary">birA</name>
    <name evidence="8" type="ORF">D7X32_41470</name>
</gene>
<evidence type="ECO:0000256" key="2">
    <source>
        <dbReference type="ARBA" id="ARBA00022741"/>
    </source>
</evidence>
<dbReference type="PANTHER" id="PTHR12835">
    <property type="entry name" value="BIOTIN PROTEIN LIGASE"/>
    <property type="match status" value="1"/>
</dbReference>
<evidence type="ECO:0000256" key="1">
    <source>
        <dbReference type="ARBA" id="ARBA00022598"/>
    </source>
</evidence>
<evidence type="ECO:0000256" key="6">
    <source>
        <dbReference type="HAMAP-Rule" id="MF_00978"/>
    </source>
</evidence>
<dbReference type="HAMAP" id="MF_00978">
    <property type="entry name" value="Bifunct_BirA"/>
    <property type="match status" value="1"/>
</dbReference>
<dbReference type="GO" id="GO:0003677">
    <property type="term" value="F:DNA binding"/>
    <property type="evidence" value="ECO:0007669"/>
    <property type="project" value="UniProtKB-UniRule"/>
</dbReference>
<evidence type="ECO:0000313" key="8">
    <source>
        <dbReference type="EMBL" id="RKG94671.1"/>
    </source>
</evidence>
<evidence type="ECO:0000256" key="4">
    <source>
        <dbReference type="ARBA" id="ARBA00023267"/>
    </source>
</evidence>
<dbReference type="AlphaFoldDB" id="A0A3A8JWC0"/>
<evidence type="ECO:0000313" key="9">
    <source>
        <dbReference type="Proteomes" id="UP000268313"/>
    </source>
</evidence>
<keyword evidence="6" id="KW-0678">Repressor</keyword>
<keyword evidence="1 6" id="KW-0436">Ligase</keyword>
<dbReference type="Pfam" id="PF02237">
    <property type="entry name" value="BPL_C"/>
    <property type="match status" value="1"/>
</dbReference>
<dbReference type="GO" id="GO:0006355">
    <property type="term" value="P:regulation of DNA-templated transcription"/>
    <property type="evidence" value="ECO:0007669"/>
    <property type="project" value="UniProtKB-UniRule"/>
</dbReference>
<comment type="catalytic activity">
    <reaction evidence="5 6">
        <text>biotin + L-lysyl-[protein] + ATP = N(6)-biotinyl-L-lysyl-[protein] + AMP + diphosphate + H(+)</text>
        <dbReference type="Rhea" id="RHEA:11756"/>
        <dbReference type="Rhea" id="RHEA-COMP:9752"/>
        <dbReference type="Rhea" id="RHEA-COMP:10505"/>
        <dbReference type="ChEBI" id="CHEBI:15378"/>
        <dbReference type="ChEBI" id="CHEBI:29969"/>
        <dbReference type="ChEBI" id="CHEBI:30616"/>
        <dbReference type="ChEBI" id="CHEBI:33019"/>
        <dbReference type="ChEBI" id="CHEBI:57586"/>
        <dbReference type="ChEBI" id="CHEBI:83144"/>
        <dbReference type="ChEBI" id="CHEBI:456215"/>
        <dbReference type="EC" id="6.3.4.15"/>
    </reaction>
</comment>
<name>A0A3A8JWC0_9BACT</name>
<evidence type="ECO:0000259" key="7">
    <source>
        <dbReference type="PROSITE" id="PS51733"/>
    </source>
</evidence>
<dbReference type="SUPFAM" id="SSF50037">
    <property type="entry name" value="C-terminal domain of transcriptional repressors"/>
    <property type="match status" value="1"/>
</dbReference>
<dbReference type="InterPro" id="IPR008988">
    <property type="entry name" value="Transcriptional_repressor_C"/>
</dbReference>
<dbReference type="Gene3D" id="3.30.930.10">
    <property type="entry name" value="Bira Bifunctional Protein, Domain 2"/>
    <property type="match status" value="1"/>
</dbReference>
<dbReference type="InterPro" id="IPR036388">
    <property type="entry name" value="WH-like_DNA-bd_sf"/>
</dbReference>
<keyword evidence="6" id="KW-0238">DNA-binding</keyword>
<dbReference type="GO" id="GO:0005524">
    <property type="term" value="F:ATP binding"/>
    <property type="evidence" value="ECO:0007669"/>
    <property type="project" value="UniProtKB-UniRule"/>
</dbReference>
<keyword evidence="3 6" id="KW-0067">ATP-binding</keyword>
<evidence type="ECO:0000256" key="5">
    <source>
        <dbReference type="ARBA" id="ARBA00047846"/>
    </source>
</evidence>
<dbReference type="InterPro" id="IPR036390">
    <property type="entry name" value="WH_DNA-bd_sf"/>
</dbReference>
<dbReference type="SUPFAM" id="SSF46785">
    <property type="entry name" value="Winged helix' DNA-binding domain"/>
    <property type="match status" value="1"/>
</dbReference>
<proteinExistence type="inferred from homology"/>
<dbReference type="PANTHER" id="PTHR12835:SF5">
    <property type="entry name" value="BIOTIN--PROTEIN LIGASE"/>
    <property type="match status" value="1"/>
</dbReference>